<dbReference type="Pfam" id="PF01493">
    <property type="entry name" value="GXGXG"/>
    <property type="match status" value="1"/>
</dbReference>
<keyword evidence="3" id="KW-1185">Reference proteome</keyword>
<organism evidence="2 3">
    <name type="scientific">Methylibium petroleiphilum (strain ATCC BAA-1232 / LMG 22953 / PM1)</name>
    <dbReference type="NCBI Taxonomy" id="420662"/>
    <lineage>
        <taxon>Bacteria</taxon>
        <taxon>Pseudomonadati</taxon>
        <taxon>Pseudomonadota</taxon>
        <taxon>Betaproteobacteria</taxon>
        <taxon>Burkholderiales</taxon>
        <taxon>Sphaerotilaceae</taxon>
        <taxon>Methylibium</taxon>
    </lineage>
</organism>
<dbReference type="RefSeq" id="WP_011830210.1">
    <property type="nucleotide sequence ID" value="NC_008825.1"/>
</dbReference>
<feature type="domain" description="Glutamate synthase alpha subunit C-terminal" evidence="1">
    <location>
        <begin position="81"/>
        <end position="203"/>
    </location>
</feature>
<dbReference type="SUPFAM" id="SSF69336">
    <property type="entry name" value="Alpha subunit of glutamate synthase, C-terminal domain"/>
    <property type="match status" value="1"/>
</dbReference>
<dbReference type="EC" id="1.2.99.5" evidence="2"/>
<proteinExistence type="predicted"/>
<dbReference type="InterPro" id="IPR002489">
    <property type="entry name" value="Glu_synth_asu_C"/>
</dbReference>
<dbReference type="STRING" id="420662.Mpe_A2626"/>
<dbReference type="HOGENOM" id="CLU_072248_1_0_4"/>
<dbReference type="PANTHER" id="PTHR39673:SF5">
    <property type="entry name" value="TUNGSTEN-CONTAINING FORMYLMETHANOFURAN DEHYDROGENASE 2 SUBUNIT C"/>
    <property type="match status" value="1"/>
</dbReference>
<dbReference type="EMBL" id="CP000555">
    <property type="protein sequence ID" value="ABM95580.1"/>
    <property type="molecule type" value="Genomic_DNA"/>
</dbReference>
<evidence type="ECO:0000313" key="3">
    <source>
        <dbReference type="Proteomes" id="UP000000366"/>
    </source>
</evidence>
<name>A2SJ41_METPP</name>
<protein>
    <submittedName>
        <fullName evidence="2">Formylmethanofuran dehydrogenase, subunit C</fullName>
        <ecNumber evidence="2">1.2.99.5</ecNumber>
    </submittedName>
</protein>
<keyword evidence="2" id="KW-0560">Oxidoreductase</keyword>
<dbReference type="Proteomes" id="UP000000366">
    <property type="component" value="Chromosome"/>
</dbReference>
<dbReference type="GO" id="GO:0018493">
    <property type="term" value="F:formylmethanofuran dehydrogenase activity"/>
    <property type="evidence" value="ECO:0007669"/>
    <property type="project" value="InterPro"/>
</dbReference>
<reference evidence="2 3" key="1">
    <citation type="journal article" date="2007" name="J. Bacteriol.">
        <title>Whole-genome analysis of the methyl tert-butyl ether-degrading beta-proteobacterium Methylibium petroleiphilum PM1.</title>
        <authorList>
            <person name="Kane S.R."/>
            <person name="Chakicherla A.Y."/>
            <person name="Chain P.S.G."/>
            <person name="Schmidt R."/>
            <person name="Shin M.W."/>
            <person name="Legler T.C."/>
            <person name="Scow K.M."/>
            <person name="Larimer F.W."/>
            <person name="Lucas S.M."/>
            <person name="Richardson P.M."/>
            <person name="Hristova K.R."/>
        </authorList>
    </citation>
    <scope>NUCLEOTIDE SEQUENCE [LARGE SCALE GENOMIC DNA]</scope>
    <source>
        <strain evidence="3">ATCC BAA-1232 / LMG 22953 / PM1</strain>
    </source>
</reference>
<dbReference type="AlphaFoldDB" id="A2SJ41"/>
<evidence type="ECO:0000313" key="2">
    <source>
        <dbReference type="EMBL" id="ABM95580.1"/>
    </source>
</evidence>
<dbReference type="PANTHER" id="PTHR39673">
    <property type="entry name" value="TUNGSTEN FORMYLMETHANOFURAN DEHYDROGENASE, SUBUNIT C (FWDC)"/>
    <property type="match status" value="1"/>
</dbReference>
<dbReference type="InterPro" id="IPR017550">
    <property type="entry name" value="Formylmethanofuran_DH_suC"/>
</dbReference>
<sequence>MSGWTLTLKQAPALRLDLRALSPAALAGLSADAVAKFGVWHGNESVALGELFTITARTDDALHFEGDLSRADRIGWQLAAGRIHVDGPVGDYLGAGMSGGEIVASRDAGLLAACEMSGGRLEIGGNVGDHAASALPGSMDGMRGGTLLVRGSAGARFGDRMRRGSALVFGDAGDFLASRMVAGTIAVAGRIGAHAGYGMRRGSVVCAGTAPAIPPTFVTNDANIAVFWQLLARDLARHGGAFASLPARRVQRHLGDLAAGGKGELLLCV</sequence>
<dbReference type="Gene3D" id="2.160.20.60">
    <property type="entry name" value="Glutamate synthase, alpha subunit, C-terminal domain"/>
    <property type="match status" value="1"/>
</dbReference>
<dbReference type="InterPro" id="IPR036485">
    <property type="entry name" value="Glu_synth_asu_C_sf"/>
</dbReference>
<evidence type="ECO:0000259" key="1">
    <source>
        <dbReference type="Pfam" id="PF01493"/>
    </source>
</evidence>
<dbReference type="GO" id="GO:0015948">
    <property type="term" value="P:methanogenesis"/>
    <property type="evidence" value="ECO:0007669"/>
    <property type="project" value="InterPro"/>
</dbReference>
<dbReference type="GO" id="GO:0046914">
    <property type="term" value="F:transition metal ion binding"/>
    <property type="evidence" value="ECO:0007669"/>
    <property type="project" value="InterPro"/>
</dbReference>
<dbReference type="KEGG" id="mpt:Mpe_A2626"/>
<gene>
    <name evidence="2" type="ordered locus">Mpe_A2626</name>
</gene>
<dbReference type="eggNOG" id="COG2218">
    <property type="taxonomic scope" value="Bacteria"/>
</dbReference>
<accession>A2SJ41</accession>
<dbReference type="NCBIfam" id="TIGR03122">
    <property type="entry name" value="one_C_dehyd_C"/>
    <property type="match status" value="1"/>
</dbReference>